<name>A0AAV4AFN8_9GAST</name>
<evidence type="ECO:0000256" key="1">
    <source>
        <dbReference type="SAM" id="MobiDB-lite"/>
    </source>
</evidence>
<dbReference type="Proteomes" id="UP000735302">
    <property type="component" value="Unassembled WGS sequence"/>
</dbReference>
<evidence type="ECO:0000313" key="2">
    <source>
        <dbReference type="EMBL" id="GFO06200.1"/>
    </source>
</evidence>
<feature type="compositionally biased region" description="Polar residues" evidence="1">
    <location>
        <begin position="21"/>
        <end position="33"/>
    </location>
</feature>
<dbReference type="AlphaFoldDB" id="A0AAV4AFN8"/>
<keyword evidence="3" id="KW-1185">Reference proteome</keyword>
<reference evidence="2 3" key="1">
    <citation type="journal article" date="2021" name="Elife">
        <title>Chloroplast acquisition without the gene transfer in kleptoplastic sea slugs, Plakobranchus ocellatus.</title>
        <authorList>
            <person name="Maeda T."/>
            <person name="Takahashi S."/>
            <person name="Yoshida T."/>
            <person name="Shimamura S."/>
            <person name="Takaki Y."/>
            <person name="Nagai Y."/>
            <person name="Toyoda A."/>
            <person name="Suzuki Y."/>
            <person name="Arimoto A."/>
            <person name="Ishii H."/>
            <person name="Satoh N."/>
            <person name="Nishiyama T."/>
            <person name="Hasebe M."/>
            <person name="Maruyama T."/>
            <person name="Minagawa J."/>
            <person name="Obokata J."/>
            <person name="Shigenobu S."/>
        </authorList>
    </citation>
    <scope>NUCLEOTIDE SEQUENCE [LARGE SCALE GENOMIC DNA]</scope>
</reference>
<accession>A0AAV4AFN8</accession>
<evidence type="ECO:0000313" key="3">
    <source>
        <dbReference type="Proteomes" id="UP000735302"/>
    </source>
</evidence>
<gene>
    <name evidence="2" type="ORF">PoB_003270500</name>
</gene>
<dbReference type="EMBL" id="BLXT01003766">
    <property type="protein sequence ID" value="GFO06200.1"/>
    <property type="molecule type" value="Genomic_DNA"/>
</dbReference>
<protein>
    <submittedName>
        <fullName evidence="2">Uncharacterized protein</fullName>
    </submittedName>
</protein>
<sequence>MILLQKRGRAATTLPSPPTDAATQTRKNISNNFPIYNNSNFTINTNRHYHKARKNNNSNRTINTNRYNIIVSHNK</sequence>
<organism evidence="2 3">
    <name type="scientific">Plakobranchus ocellatus</name>
    <dbReference type="NCBI Taxonomy" id="259542"/>
    <lineage>
        <taxon>Eukaryota</taxon>
        <taxon>Metazoa</taxon>
        <taxon>Spiralia</taxon>
        <taxon>Lophotrochozoa</taxon>
        <taxon>Mollusca</taxon>
        <taxon>Gastropoda</taxon>
        <taxon>Heterobranchia</taxon>
        <taxon>Euthyneura</taxon>
        <taxon>Panpulmonata</taxon>
        <taxon>Sacoglossa</taxon>
        <taxon>Placobranchoidea</taxon>
        <taxon>Plakobranchidae</taxon>
        <taxon>Plakobranchus</taxon>
    </lineage>
</organism>
<proteinExistence type="predicted"/>
<feature type="region of interest" description="Disordered" evidence="1">
    <location>
        <begin position="1"/>
        <end position="33"/>
    </location>
</feature>
<comment type="caution">
    <text evidence="2">The sequence shown here is derived from an EMBL/GenBank/DDBJ whole genome shotgun (WGS) entry which is preliminary data.</text>
</comment>